<comment type="caution">
    <text evidence="1">The sequence shown here is derived from an EMBL/GenBank/DDBJ whole genome shotgun (WGS) entry which is preliminary data.</text>
</comment>
<accession>A0ABS6D7B2</accession>
<reference evidence="1 2" key="1">
    <citation type="submission" date="2021-06" db="EMBL/GenBank/DDBJ databases">
        <title>Faecalicatena sp. nov. isolated from porcine feces.</title>
        <authorList>
            <person name="Oh B.S."/>
            <person name="Lee J.H."/>
        </authorList>
    </citation>
    <scope>NUCLEOTIDE SEQUENCE [LARGE SCALE GENOMIC DNA]</scope>
    <source>
        <strain evidence="1 2">AGMB00832</strain>
    </source>
</reference>
<dbReference type="RefSeq" id="WP_216243702.1">
    <property type="nucleotide sequence ID" value="NZ_JABACJ020000017.1"/>
</dbReference>
<dbReference type="Proteomes" id="UP000723714">
    <property type="component" value="Unassembled WGS sequence"/>
</dbReference>
<organism evidence="1 2">
    <name type="scientific">Faecalicatena faecalis</name>
    <dbReference type="NCBI Taxonomy" id="2726362"/>
    <lineage>
        <taxon>Bacteria</taxon>
        <taxon>Bacillati</taxon>
        <taxon>Bacillota</taxon>
        <taxon>Clostridia</taxon>
        <taxon>Lachnospirales</taxon>
        <taxon>Lachnospiraceae</taxon>
        <taxon>Faecalicatena</taxon>
    </lineage>
</organism>
<proteinExistence type="predicted"/>
<dbReference type="EMBL" id="JABACJ020000017">
    <property type="protein sequence ID" value="MBU3877358.1"/>
    <property type="molecule type" value="Genomic_DNA"/>
</dbReference>
<evidence type="ECO:0000313" key="1">
    <source>
        <dbReference type="EMBL" id="MBU3877358.1"/>
    </source>
</evidence>
<sequence>MLEPDKYTGKVQKAVTAYKNAQKYTQLRKKWKDLTGTDSPYAWSNKYYMPILAMVPEDEVVIARKVFGFINSKTKDERSIATAEDYINKMSYVDNLNSKYERDKAFKETFLRDSSVLFDDVEPVKNYLHSHVSDSPYHWLGSKEVTNRIRTLSKAKYVESGYGKAKKVIDDMPAEQVKEYLKKLIEDNLIVGLEIIKEHK</sequence>
<gene>
    <name evidence="1" type="ORF">HGO97_016245</name>
</gene>
<protein>
    <submittedName>
        <fullName evidence="1">Uncharacterized protein</fullName>
    </submittedName>
</protein>
<evidence type="ECO:0000313" key="2">
    <source>
        <dbReference type="Proteomes" id="UP000723714"/>
    </source>
</evidence>
<keyword evidence="2" id="KW-1185">Reference proteome</keyword>
<name>A0ABS6D7B2_9FIRM</name>